<reference evidence="1 2" key="2">
    <citation type="journal article" date="2022" name="Mol. Ecol. Resour.">
        <title>The genomes of chicory, endive, great burdock and yacon provide insights into Asteraceae paleo-polyploidization history and plant inulin production.</title>
        <authorList>
            <person name="Fan W."/>
            <person name="Wang S."/>
            <person name="Wang H."/>
            <person name="Wang A."/>
            <person name="Jiang F."/>
            <person name="Liu H."/>
            <person name="Zhao H."/>
            <person name="Xu D."/>
            <person name="Zhang Y."/>
        </authorList>
    </citation>
    <scope>NUCLEOTIDE SEQUENCE [LARGE SCALE GENOMIC DNA]</scope>
    <source>
        <strain evidence="2">cv. Punajuju</strain>
        <tissue evidence="1">Leaves</tissue>
    </source>
</reference>
<protein>
    <submittedName>
        <fullName evidence="1">Uncharacterized protein</fullName>
    </submittedName>
</protein>
<name>A0ACB8Z182_CICIN</name>
<sequence length="145" mass="16139">MAQCGEGIRIPEVIYPGLQESTHDEKEIKYTTLDKQENDPIRVPFSTPDESVNGMEEDYMMEKNSNSVNIIAHDEDMMDQQHSMHVNVDEVTGMLADSAPLKQNSKVIGNVANTNGRTKEVNVKDPSVVADVNSGEFTYSSGEFR</sequence>
<reference evidence="2" key="1">
    <citation type="journal article" date="2022" name="Mol. Ecol. Resour.">
        <title>The genomes of chicory, endive, great burdock and yacon provide insights into Asteraceae palaeo-polyploidization history and plant inulin production.</title>
        <authorList>
            <person name="Fan W."/>
            <person name="Wang S."/>
            <person name="Wang H."/>
            <person name="Wang A."/>
            <person name="Jiang F."/>
            <person name="Liu H."/>
            <person name="Zhao H."/>
            <person name="Xu D."/>
            <person name="Zhang Y."/>
        </authorList>
    </citation>
    <scope>NUCLEOTIDE SEQUENCE [LARGE SCALE GENOMIC DNA]</scope>
    <source>
        <strain evidence="2">cv. Punajuju</strain>
    </source>
</reference>
<keyword evidence="2" id="KW-1185">Reference proteome</keyword>
<dbReference type="Proteomes" id="UP001055811">
    <property type="component" value="Linkage Group LG09"/>
</dbReference>
<evidence type="ECO:0000313" key="2">
    <source>
        <dbReference type="Proteomes" id="UP001055811"/>
    </source>
</evidence>
<proteinExistence type="predicted"/>
<accession>A0ACB8Z182</accession>
<organism evidence="1 2">
    <name type="scientific">Cichorium intybus</name>
    <name type="common">Chicory</name>
    <dbReference type="NCBI Taxonomy" id="13427"/>
    <lineage>
        <taxon>Eukaryota</taxon>
        <taxon>Viridiplantae</taxon>
        <taxon>Streptophyta</taxon>
        <taxon>Embryophyta</taxon>
        <taxon>Tracheophyta</taxon>
        <taxon>Spermatophyta</taxon>
        <taxon>Magnoliopsida</taxon>
        <taxon>eudicotyledons</taxon>
        <taxon>Gunneridae</taxon>
        <taxon>Pentapetalae</taxon>
        <taxon>asterids</taxon>
        <taxon>campanulids</taxon>
        <taxon>Asterales</taxon>
        <taxon>Asteraceae</taxon>
        <taxon>Cichorioideae</taxon>
        <taxon>Cichorieae</taxon>
        <taxon>Cichoriinae</taxon>
        <taxon>Cichorium</taxon>
    </lineage>
</organism>
<gene>
    <name evidence="1" type="ORF">L2E82_49927</name>
</gene>
<evidence type="ECO:0000313" key="1">
    <source>
        <dbReference type="EMBL" id="KAI3691562.1"/>
    </source>
</evidence>
<dbReference type="EMBL" id="CM042017">
    <property type="protein sequence ID" value="KAI3691562.1"/>
    <property type="molecule type" value="Genomic_DNA"/>
</dbReference>
<comment type="caution">
    <text evidence="1">The sequence shown here is derived from an EMBL/GenBank/DDBJ whole genome shotgun (WGS) entry which is preliminary data.</text>
</comment>